<sequence>MTDQKTSGGQDPLRQLDFQLWSAGVHINGPRLNFGVHVFKAFTQFLGTHRTQTTIYHPQAIGMVERFRRQLKAAILCETTEKWTEILPVTLLGIYVPVKEDISASSAKMIFGFPTATSRTVFPRRKTFCYRRPSLFVTVPLTLTELLTPPDMTLTLRKILPPPVVARVLCEDGT</sequence>
<dbReference type="InterPro" id="IPR012337">
    <property type="entry name" value="RNaseH-like_sf"/>
</dbReference>
<dbReference type="GO" id="GO:0003676">
    <property type="term" value="F:nucleic acid binding"/>
    <property type="evidence" value="ECO:0007669"/>
    <property type="project" value="InterPro"/>
</dbReference>
<evidence type="ECO:0000313" key="2">
    <source>
        <dbReference type="Proteomes" id="UP000807504"/>
    </source>
</evidence>
<dbReference type="PANTHER" id="PTHR38681:SF1">
    <property type="entry name" value="RETROVIRUS-RELATED POL POLYPROTEIN FROM TRANSPOSON 412-LIKE PROTEIN"/>
    <property type="match status" value="1"/>
</dbReference>
<reference evidence="1" key="2">
    <citation type="submission" date="2020-06" db="EMBL/GenBank/DDBJ databases">
        <authorList>
            <person name="Sheffer M."/>
        </authorList>
    </citation>
    <scope>NUCLEOTIDE SEQUENCE</scope>
</reference>
<name>A0A8T0FJ92_ARGBR</name>
<reference evidence="1" key="1">
    <citation type="journal article" date="2020" name="bioRxiv">
        <title>Chromosome-level reference genome of the European wasp spider Argiope bruennichi: a resource for studies on range expansion and evolutionary adaptation.</title>
        <authorList>
            <person name="Sheffer M.M."/>
            <person name="Hoppe A."/>
            <person name="Krehenwinkel H."/>
            <person name="Uhl G."/>
            <person name="Kuss A.W."/>
            <person name="Jensen L."/>
            <person name="Jensen C."/>
            <person name="Gillespie R.G."/>
            <person name="Hoff K.J."/>
            <person name="Prost S."/>
        </authorList>
    </citation>
    <scope>NUCLEOTIDE SEQUENCE</scope>
</reference>
<dbReference type="EMBL" id="JABXBU010000011">
    <property type="protein sequence ID" value="KAF8791324.1"/>
    <property type="molecule type" value="Genomic_DNA"/>
</dbReference>
<evidence type="ECO:0000313" key="1">
    <source>
        <dbReference type="EMBL" id="KAF8791324.1"/>
    </source>
</evidence>
<dbReference type="AlphaFoldDB" id="A0A8T0FJ92"/>
<gene>
    <name evidence="1" type="ORF">HNY73_006211</name>
</gene>
<protein>
    <recommendedName>
        <fullName evidence="3">Integrase catalytic domain-containing protein</fullName>
    </recommendedName>
</protein>
<dbReference type="Gene3D" id="3.30.420.10">
    <property type="entry name" value="Ribonuclease H-like superfamily/Ribonuclease H"/>
    <property type="match status" value="1"/>
</dbReference>
<dbReference type="PANTHER" id="PTHR38681">
    <property type="entry name" value="RETROVIRUS-RELATED POL POLYPROTEIN FROM TRANSPOSON 412-LIKE PROTEIN-RELATED"/>
    <property type="match status" value="1"/>
</dbReference>
<comment type="caution">
    <text evidence="1">The sequence shown here is derived from an EMBL/GenBank/DDBJ whole genome shotgun (WGS) entry which is preliminary data.</text>
</comment>
<evidence type="ECO:0008006" key="3">
    <source>
        <dbReference type="Google" id="ProtNLM"/>
    </source>
</evidence>
<dbReference type="SUPFAM" id="SSF53098">
    <property type="entry name" value="Ribonuclease H-like"/>
    <property type="match status" value="1"/>
</dbReference>
<organism evidence="1 2">
    <name type="scientific">Argiope bruennichi</name>
    <name type="common">Wasp spider</name>
    <name type="synonym">Aranea bruennichi</name>
    <dbReference type="NCBI Taxonomy" id="94029"/>
    <lineage>
        <taxon>Eukaryota</taxon>
        <taxon>Metazoa</taxon>
        <taxon>Ecdysozoa</taxon>
        <taxon>Arthropoda</taxon>
        <taxon>Chelicerata</taxon>
        <taxon>Arachnida</taxon>
        <taxon>Araneae</taxon>
        <taxon>Araneomorphae</taxon>
        <taxon>Entelegynae</taxon>
        <taxon>Araneoidea</taxon>
        <taxon>Araneidae</taxon>
        <taxon>Argiope</taxon>
    </lineage>
</organism>
<dbReference type="Proteomes" id="UP000807504">
    <property type="component" value="Unassembled WGS sequence"/>
</dbReference>
<proteinExistence type="predicted"/>
<accession>A0A8T0FJ92</accession>
<keyword evidence="2" id="KW-1185">Reference proteome</keyword>
<dbReference type="InterPro" id="IPR036397">
    <property type="entry name" value="RNaseH_sf"/>
</dbReference>